<evidence type="ECO:0000313" key="2">
    <source>
        <dbReference type="EMBL" id="KAG1304518.1"/>
    </source>
</evidence>
<evidence type="ECO:0000256" key="1">
    <source>
        <dbReference type="ARBA" id="ARBA00008779"/>
    </source>
</evidence>
<dbReference type="SUPFAM" id="SSF53649">
    <property type="entry name" value="Alkaline phosphatase-like"/>
    <property type="match status" value="1"/>
</dbReference>
<dbReference type="PANTHER" id="PTHR43108:SF8">
    <property type="entry name" value="SD21168P"/>
    <property type="match status" value="1"/>
</dbReference>
<name>A0A9P6X3J9_RHIOR</name>
<accession>A0A9P6X3J9</accession>
<comment type="similarity">
    <text evidence="1">Belongs to the sulfatase family.</text>
</comment>
<protein>
    <recommendedName>
        <fullName evidence="4">N-sulphoglucosamine sulphohydrolase C-terminal domain-containing protein</fullName>
    </recommendedName>
</protein>
<sequence length="183" mass="20917">MYAVWCTGEHELYDLKTDPFEMNNLYASSDTKLISRLDALLVVLKSCRAHTCRDPWRTLHPGDARVQTLKDALKDEYDGHYAQLKPMRFEACLPYYDPLNELPHHFMTHQTCSGPDRRSQVVLQKKSSLPGTYHALFKLVPASPSTVGDKVPEEDALEPVAVRRELIQTPVDWSKYGFYGFGN</sequence>
<proteinExistence type="inferred from homology"/>
<comment type="caution">
    <text evidence="2">The sequence shown here is derived from an EMBL/GenBank/DDBJ whole genome shotgun (WGS) entry which is preliminary data.</text>
</comment>
<evidence type="ECO:0008006" key="4">
    <source>
        <dbReference type="Google" id="ProtNLM"/>
    </source>
</evidence>
<keyword evidence="3" id="KW-1185">Reference proteome</keyword>
<dbReference type="Gene3D" id="3.40.720.10">
    <property type="entry name" value="Alkaline Phosphatase, subunit A"/>
    <property type="match status" value="1"/>
</dbReference>
<dbReference type="AlphaFoldDB" id="A0A9P6X3J9"/>
<dbReference type="InterPro" id="IPR017850">
    <property type="entry name" value="Alkaline_phosphatase_core_sf"/>
</dbReference>
<dbReference type="Proteomes" id="UP000716291">
    <property type="component" value="Unassembled WGS sequence"/>
</dbReference>
<dbReference type="EMBL" id="JAANQT010001613">
    <property type="protein sequence ID" value="KAG1304518.1"/>
    <property type="molecule type" value="Genomic_DNA"/>
</dbReference>
<dbReference type="OrthoDB" id="103349at2759"/>
<dbReference type="GO" id="GO:0008449">
    <property type="term" value="F:N-acetylglucosamine-6-sulfatase activity"/>
    <property type="evidence" value="ECO:0007669"/>
    <property type="project" value="TreeGrafter"/>
</dbReference>
<dbReference type="GO" id="GO:0005539">
    <property type="term" value="F:glycosaminoglycan binding"/>
    <property type="evidence" value="ECO:0007669"/>
    <property type="project" value="TreeGrafter"/>
</dbReference>
<dbReference type="PANTHER" id="PTHR43108">
    <property type="entry name" value="N-ACETYLGLUCOSAMINE-6-SULFATASE FAMILY MEMBER"/>
    <property type="match status" value="1"/>
</dbReference>
<organism evidence="2 3">
    <name type="scientific">Rhizopus oryzae</name>
    <name type="common">Mucormycosis agent</name>
    <name type="synonym">Rhizopus arrhizus var. delemar</name>
    <dbReference type="NCBI Taxonomy" id="64495"/>
    <lineage>
        <taxon>Eukaryota</taxon>
        <taxon>Fungi</taxon>
        <taxon>Fungi incertae sedis</taxon>
        <taxon>Mucoromycota</taxon>
        <taxon>Mucoromycotina</taxon>
        <taxon>Mucoromycetes</taxon>
        <taxon>Mucorales</taxon>
        <taxon>Mucorineae</taxon>
        <taxon>Rhizopodaceae</taxon>
        <taxon>Rhizopus</taxon>
    </lineage>
</organism>
<gene>
    <name evidence="2" type="ORF">G6F64_009140</name>
</gene>
<reference evidence="2" key="1">
    <citation type="journal article" date="2020" name="Microb. Genom.">
        <title>Genetic diversity of clinical and environmental Mucorales isolates obtained from an investigation of mucormycosis cases among solid organ transplant recipients.</title>
        <authorList>
            <person name="Nguyen M.H."/>
            <person name="Kaul D."/>
            <person name="Muto C."/>
            <person name="Cheng S.J."/>
            <person name="Richter R.A."/>
            <person name="Bruno V.M."/>
            <person name="Liu G."/>
            <person name="Beyhan S."/>
            <person name="Sundermann A.J."/>
            <person name="Mounaud S."/>
            <person name="Pasculle A.W."/>
            <person name="Nierman W.C."/>
            <person name="Driscoll E."/>
            <person name="Cumbie R."/>
            <person name="Clancy C.J."/>
            <person name="Dupont C.L."/>
        </authorList>
    </citation>
    <scope>NUCLEOTIDE SEQUENCE</scope>
    <source>
        <strain evidence="2">GL11</strain>
    </source>
</reference>
<evidence type="ECO:0000313" key="3">
    <source>
        <dbReference type="Proteomes" id="UP000716291"/>
    </source>
</evidence>